<reference evidence="3" key="1">
    <citation type="journal article" date="2019" name="Int. J. Syst. Evol. Microbiol.">
        <title>The Global Catalogue of Microorganisms (GCM) 10K type strain sequencing project: providing services to taxonomists for standard genome sequencing and annotation.</title>
        <authorList>
            <consortium name="The Broad Institute Genomics Platform"/>
            <consortium name="The Broad Institute Genome Sequencing Center for Infectious Disease"/>
            <person name="Wu L."/>
            <person name="Ma J."/>
        </authorList>
    </citation>
    <scope>NUCLEOTIDE SEQUENCE [LARGE SCALE GENOMIC DNA]</scope>
    <source>
        <strain evidence="3">JCM 17106</strain>
    </source>
</reference>
<keyword evidence="1" id="KW-0472">Membrane</keyword>
<keyword evidence="3" id="KW-1185">Reference proteome</keyword>
<keyword evidence="1" id="KW-0812">Transmembrane</keyword>
<dbReference type="RefSeq" id="WP_344930165.1">
    <property type="nucleotide sequence ID" value="NZ_BAABCW010000023.1"/>
</dbReference>
<dbReference type="Proteomes" id="UP001500459">
    <property type="component" value="Unassembled WGS sequence"/>
</dbReference>
<gene>
    <name evidence="2" type="ORF">GCM10022393_38020</name>
</gene>
<feature type="transmembrane region" description="Helical" evidence="1">
    <location>
        <begin position="27"/>
        <end position="50"/>
    </location>
</feature>
<sequence>MALKQTHQVLLSIATIIKGWLSGRIGFMSQMGAIISGILFFGGLLSGGGIRF</sequence>
<keyword evidence="1" id="KW-1133">Transmembrane helix</keyword>
<evidence type="ECO:0000313" key="3">
    <source>
        <dbReference type="Proteomes" id="UP001500459"/>
    </source>
</evidence>
<protein>
    <submittedName>
        <fullName evidence="2">Uncharacterized protein</fullName>
    </submittedName>
</protein>
<name>A0ABP6US04_9FLAO</name>
<comment type="caution">
    <text evidence="2">The sequence shown here is derived from an EMBL/GenBank/DDBJ whole genome shotgun (WGS) entry which is preliminary data.</text>
</comment>
<organism evidence="2 3">
    <name type="scientific">Aquimarina addita</name>
    <dbReference type="NCBI Taxonomy" id="870485"/>
    <lineage>
        <taxon>Bacteria</taxon>
        <taxon>Pseudomonadati</taxon>
        <taxon>Bacteroidota</taxon>
        <taxon>Flavobacteriia</taxon>
        <taxon>Flavobacteriales</taxon>
        <taxon>Flavobacteriaceae</taxon>
        <taxon>Aquimarina</taxon>
    </lineage>
</organism>
<evidence type="ECO:0000256" key="1">
    <source>
        <dbReference type="SAM" id="Phobius"/>
    </source>
</evidence>
<dbReference type="EMBL" id="BAABCW010000023">
    <property type="protein sequence ID" value="GAA3520210.1"/>
    <property type="molecule type" value="Genomic_DNA"/>
</dbReference>
<evidence type="ECO:0000313" key="2">
    <source>
        <dbReference type="EMBL" id="GAA3520210.1"/>
    </source>
</evidence>
<accession>A0ABP6US04</accession>
<proteinExistence type="predicted"/>